<comment type="caution">
    <text evidence="2">The sequence shown here is derived from an EMBL/GenBank/DDBJ whole genome shotgun (WGS) entry which is preliminary data.</text>
</comment>
<evidence type="ECO:0000313" key="3">
    <source>
        <dbReference type="Proteomes" id="UP001396334"/>
    </source>
</evidence>
<protein>
    <recommendedName>
        <fullName evidence="4">RNase H type-1 domain-containing protein</fullName>
    </recommendedName>
</protein>
<evidence type="ECO:0008006" key="4">
    <source>
        <dbReference type="Google" id="ProtNLM"/>
    </source>
</evidence>
<dbReference type="EMBL" id="JBBPBN010000048">
    <property type="protein sequence ID" value="KAK8993917.1"/>
    <property type="molecule type" value="Genomic_DNA"/>
</dbReference>
<evidence type="ECO:0000256" key="1">
    <source>
        <dbReference type="SAM" id="MobiDB-lite"/>
    </source>
</evidence>
<keyword evidence="3" id="KW-1185">Reference proteome</keyword>
<sequence>MDSEDALRLIYPSLDQGRYLSIVNHIAILMSRDWVVQCRRMPRLANKIADTLANQRSLSSAFEEKAHLLPYLATGVSHKLDRSIGPSHHLGSASQAADGNIYMVDSDEPMSFENEDDIMTLPDGSKRRVQAFPSDVSSHSDSTKDSPSLSAGLRSQASWQP</sequence>
<dbReference type="Proteomes" id="UP001396334">
    <property type="component" value="Unassembled WGS sequence"/>
</dbReference>
<reference evidence="2 3" key="1">
    <citation type="journal article" date="2024" name="G3 (Bethesda)">
        <title>Genome assembly of Hibiscus sabdariffa L. provides insights into metabolisms of medicinal natural products.</title>
        <authorList>
            <person name="Kim T."/>
        </authorList>
    </citation>
    <scope>NUCLEOTIDE SEQUENCE [LARGE SCALE GENOMIC DNA]</scope>
    <source>
        <strain evidence="2">TK-2024</strain>
        <tissue evidence="2">Old leaves</tissue>
    </source>
</reference>
<evidence type="ECO:0000313" key="2">
    <source>
        <dbReference type="EMBL" id="KAK8993917.1"/>
    </source>
</evidence>
<name>A0ABR2Q0C7_9ROSI</name>
<feature type="compositionally biased region" description="Low complexity" evidence="1">
    <location>
        <begin position="134"/>
        <end position="150"/>
    </location>
</feature>
<organism evidence="2 3">
    <name type="scientific">Hibiscus sabdariffa</name>
    <name type="common">roselle</name>
    <dbReference type="NCBI Taxonomy" id="183260"/>
    <lineage>
        <taxon>Eukaryota</taxon>
        <taxon>Viridiplantae</taxon>
        <taxon>Streptophyta</taxon>
        <taxon>Embryophyta</taxon>
        <taxon>Tracheophyta</taxon>
        <taxon>Spermatophyta</taxon>
        <taxon>Magnoliopsida</taxon>
        <taxon>eudicotyledons</taxon>
        <taxon>Gunneridae</taxon>
        <taxon>Pentapetalae</taxon>
        <taxon>rosids</taxon>
        <taxon>malvids</taxon>
        <taxon>Malvales</taxon>
        <taxon>Malvaceae</taxon>
        <taxon>Malvoideae</taxon>
        <taxon>Hibiscus</taxon>
    </lineage>
</organism>
<proteinExistence type="predicted"/>
<feature type="region of interest" description="Disordered" evidence="1">
    <location>
        <begin position="113"/>
        <end position="161"/>
    </location>
</feature>
<accession>A0ABR2Q0C7</accession>
<gene>
    <name evidence="2" type="ORF">V6N11_008130</name>
</gene>